<feature type="non-terminal residue" evidence="3">
    <location>
        <position position="196"/>
    </location>
</feature>
<dbReference type="Proteomes" id="UP000595437">
    <property type="component" value="Chromosome 7"/>
</dbReference>
<feature type="non-terminal residue" evidence="3">
    <location>
        <position position="1"/>
    </location>
</feature>
<gene>
    <name evidence="3" type="ORF">FKW44_011240</name>
</gene>
<dbReference type="InterPro" id="IPR036055">
    <property type="entry name" value="LDL_receptor-like_sf"/>
</dbReference>
<feature type="disulfide bond" evidence="2">
    <location>
        <begin position="75"/>
        <end position="87"/>
    </location>
</feature>
<dbReference type="AlphaFoldDB" id="A0A7T8HI19"/>
<protein>
    <submittedName>
        <fullName evidence="3">Uncharacterized protein</fullName>
    </submittedName>
</protein>
<dbReference type="EMBL" id="CP045896">
    <property type="protein sequence ID" value="QQP50287.1"/>
    <property type="molecule type" value="Genomic_DNA"/>
</dbReference>
<dbReference type="InterPro" id="IPR002172">
    <property type="entry name" value="LDrepeatLR_classA_rpt"/>
</dbReference>
<reference evidence="4" key="1">
    <citation type="submission" date="2021-01" db="EMBL/GenBank/DDBJ databases">
        <title>Caligus Genome Assembly.</title>
        <authorList>
            <person name="Gallardo-Escarate C."/>
        </authorList>
    </citation>
    <scope>NUCLEOTIDE SEQUENCE [LARGE SCALE GENOMIC DNA]</scope>
</reference>
<dbReference type="Gene3D" id="4.10.400.10">
    <property type="entry name" value="Low-density Lipoprotein Receptor"/>
    <property type="match status" value="1"/>
</dbReference>
<keyword evidence="4" id="KW-1185">Reference proteome</keyword>
<dbReference type="OrthoDB" id="6382164at2759"/>
<name>A0A7T8HI19_CALRO</name>
<evidence type="ECO:0000313" key="3">
    <source>
        <dbReference type="EMBL" id="QQP50287.1"/>
    </source>
</evidence>
<evidence type="ECO:0000313" key="4">
    <source>
        <dbReference type="Proteomes" id="UP000595437"/>
    </source>
</evidence>
<dbReference type="SMART" id="SM00192">
    <property type="entry name" value="LDLa"/>
    <property type="match status" value="1"/>
</dbReference>
<evidence type="ECO:0000256" key="1">
    <source>
        <dbReference type="ARBA" id="ARBA00023157"/>
    </source>
</evidence>
<feature type="disulfide bond" evidence="2">
    <location>
        <begin position="94"/>
        <end position="109"/>
    </location>
</feature>
<comment type="caution">
    <text evidence="2">Lacks conserved residue(s) required for the propagation of feature annotation.</text>
</comment>
<proteinExistence type="predicted"/>
<sequence>WVCDGSKNLGCSDKSDELECGTCADGMVKCREDGDKIRCKTANLNTTCNGECSLGYRECGKETCIANRESCEGSCMKESMFKCGAQCYEAEERCDGIRNCANGTDEKDCEGCKSGSELCGERLLCKGAFCGVVESEEKIEKPHIASSSEECGCDEYWCQRESRCVPRDINKLQTCEGLLSGYPSVDQTVFKNVSGS</sequence>
<organism evidence="3 4">
    <name type="scientific">Caligus rogercresseyi</name>
    <name type="common">Sea louse</name>
    <dbReference type="NCBI Taxonomy" id="217165"/>
    <lineage>
        <taxon>Eukaryota</taxon>
        <taxon>Metazoa</taxon>
        <taxon>Ecdysozoa</taxon>
        <taxon>Arthropoda</taxon>
        <taxon>Crustacea</taxon>
        <taxon>Multicrustacea</taxon>
        <taxon>Hexanauplia</taxon>
        <taxon>Copepoda</taxon>
        <taxon>Siphonostomatoida</taxon>
        <taxon>Caligidae</taxon>
        <taxon>Caligus</taxon>
    </lineage>
</organism>
<dbReference type="PROSITE" id="PS50068">
    <property type="entry name" value="LDLRA_2"/>
    <property type="match status" value="1"/>
</dbReference>
<accession>A0A7T8HI19</accession>
<evidence type="ECO:0000256" key="2">
    <source>
        <dbReference type="PROSITE-ProRule" id="PRU00124"/>
    </source>
</evidence>
<keyword evidence="1 2" id="KW-1015">Disulfide bond</keyword>